<dbReference type="RefSeq" id="WP_376847289.1">
    <property type="nucleotide sequence ID" value="NZ_JBHSFW010000017.1"/>
</dbReference>
<dbReference type="Proteomes" id="UP001596022">
    <property type="component" value="Unassembled WGS sequence"/>
</dbReference>
<evidence type="ECO:0000313" key="3">
    <source>
        <dbReference type="Proteomes" id="UP001596022"/>
    </source>
</evidence>
<feature type="region of interest" description="Disordered" evidence="1">
    <location>
        <begin position="64"/>
        <end position="87"/>
    </location>
</feature>
<evidence type="ECO:0008006" key="4">
    <source>
        <dbReference type="Google" id="ProtNLM"/>
    </source>
</evidence>
<evidence type="ECO:0000313" key="2">
    <source>
        <dbReference type="EMBL" id="MFC4620173.1"/>
    </source>
</evidence>
<sequence length="87" mass="9604">MKRIVPFILVAMFIGVLFGCAGREGTSASWAYPFVKWQGTTYVITNEAVKPNQKGNIIGEVTKYSDQEGDDTGNFSNTLKKEPSIIK</sequence>
<reference evidence="3" key="1">
    <citation type="journal article" date="2019" name="Int. J. Syst. Evol. Microbiol.">
        <title>The Global Catalogue of Microorganisms (GCM) 10K type strain sequencing project: providing services to taxonomists for standard genome sequencing and annotation.</title>
        <authorList>
            <consortium name="The Broad Institute Genomics Platform"/>
            <consortium name="The Broad Institute Genome Sequencing Center for Infectious Disease"/>
            <person name="Wu L."/>
            <person name="Ma J."/>
        </authorList>
    </citation>
    <scope>NUCLEOTIDE SEQUENCE [LARGE SCALE GENOMIC DNA]</scope>
    <source>
        <strain evidence="3">CGMCC 1.16306</strain>
    </source>
</reference>
<keyword evidence="3" id="KW-1185">Reference proteome</keyword>
<dbReference type="EMBL" id="JBHSFW010000017">
    <property type="protein sequence ID" value="MFC4620173.1"/>
    <property type="molecule type" value="Genomic_DNA"/>
</dbReference>
<comment type="caution">
    <text evidence="2">The sequence shown here is derived from an EMBL/GenBank/DDBJ whole genome shotgun (WGS) entry which is preliminary data.</text>
</comment>
<dbReference type="PROSITE" id="PS51257">
    <property type="entry name" value="PROKAR_LIPOPROTEIN"/>
    <property type="match status" value="1"/>
</dbReference>
<accession>A0ABV9GQA3</accession>
<name>A0ABV9GQA3_9BACL</name>
<protein>
    <recommendedName>
        <fullName evidence="4">Lipoprotein</fullName>
    </recommendedName>
</protein>
<proteinExistence type="predicted"/>
<gene>
    <name evidence="2" type="ORF">ACFO4N_15785</name>
</gene>
<organism evidence="2 3">
    <name type="scientific">Camelliibacillus cellulosilyticus</name>
    <dbReference type="NCBI Taxonomy" id="2174486"/>
    <lineage>
        <taxon>Bacteria</taxon>
        <taxon>Bacillati</taxon>
        <taxon>Bacillota</taxon>
        <taxon>Bacilli</taxon>
        <taxon>Bacillales</taxon>
        <taxon>Sporolactobacillaceae</taxon>
        <taxon>Camelliibacillus</taxon>
    </lineage>
</organism>
<evidence type="ECO:0000256" key="1">
    <source>
        <dbReference type="SAM" id="MobiDB-lite"/>
    </source>
</evidence>